<evidence type="ECO:0000313" key="2">
    <source>
        <dbReference type="EMBL" id="PPQ64831.1"/>
    </source>
</evidence>
<evidence type="ECO:0000313" key="3">
    <source>
        <dbReference type="Proteomes" id="UP000284706"/>
    </source>
</evidence>
<gene>
    <name evidence="2" type="ORF">CVT26_002663</name>
</gene>
<accession>A0A409VF01</accession>
<sequence length="60" mass="6889">MSQAPARRPRALSGFQETSVVIDNDRESNQKSEEKDSSGNAERTPEQRMIPPKEAWRIKF</sequence>
<feature type="region of interest" description="Disordered" evidence="1">
    <location>
        <begin position="1"/>
        <end position="60"/>
    </location>
</feature>
<proteinExistence type="predicted"/>
<evidence type="ECO:0000256" key="1">
    <source>
        <dbReference type="SAM" id="MobiDB-lite"/>
    </source>
</evidence>
<comment type="caution">
    <text evidence="2">The sequence shown here is derived from an EMBL/GenBank/DDBJ whole genome shotgun (WGS) entry which is preliminary data.</text>
</comment>
<protein>
    <submittedName>
        <fullName evidence="2">Uncharacterized protein</fullName>
    </submittedName>
</protein>
<dbReference type="AlphaFoldDB" id="A0A409VF01"/>
<reference evidence="2 3" key="1">
    <citation type="journal article" date="2018" name="Evol. Lett.">
        <title>Horizontal gene cluster transfer increased hallucinogenic mushroom diversity.</title>
        <authorList>
            <person name="Reynolds H.T."/>
            <person name="Vijayakumar V."/>
            <person name="Gluck-Thaler E."/>
            <person name="Korotkin H.B."/>
            <person name="Matheny P.B."/>
            <person name="Slot J.C."/>
        </authorList>
    </citation>
    <scope>NUCLEOTIDE SEQUENCE [LARGE SCALE GENOMIC DNA]</scope>
    <source>
        <strain evidence="2 3">SRW20</strain>
    </source>
</reference>
<organism evidence="2 3">
    <name type="scientific">Gymnopilus dilepis</name>
    <dbReference type="NCBI Taxonomy" id="231916"/>
    <lineage>
        <taxon>Eukaryota</taxon>
        <taxon>Fungi</taxon>
        <taxon>Dikarya</taxon>
        <taxon>Basidiomycota</taxon>
        <taxon>Agaricomycotina</taxon>
        <taxon>Agaricomycetes</taxon>
        <taxon>Agaricomycetidae</taxon>
        <taxon>Agaricales</taxon>
        <taxon>Agaricineae</taxon>
        <taxon>Hymenogastraceae</taxon>
        <taxon>Gymnopilus</taxon>
    </lineage>
</organism>
<feature type="compositionally biased region" description="Basic and acidic residues" evidence="1">
    <location>
        <begin position="23"/>
        <end position="37"/>
    </location>
</feature>
<dbReference type="InParanoid" id="A0A409VF01"/>
<dbReference type="Proteomes" id="UP000284706">
    <property type="component" value="Unassembled WGS sequence"/>
</dbReference>
<keyword evidence="3" id="KW-1185">Reference proteome</keyword>
<dbReference type="EMBL" id="NHYE01005662">
    <property type="protein sequence ID" value="PPQ64831.1"/>
    <property type="molecule type" value="Genomic_DNA"/>
</dbReference>
<name>A0A409VF01_9AGAR</name>